<name>A0A178LSJ9_MYCIR</name>
<dbReference type="Pfam" id="PF02771">
    <property type="entry name" value="Acyl-CoA_dh_N"/>
    <property type="match status" value="1"/>
</dbReference>
<keyword evidence="4 6" id="KW-0274">FAD</keyword>
<evidence type="ECO:0000256" key="3">
    <source>
        <dbReference type="ARBA" id="ARBA00022630"/>
    </source>
</evidence>
<feature type="domain" description="Acyl-CoA oxidase/dehydrogenase middle" evidence="9">
    <location>
        <begin position="133"/>
        <end position="223"/>
    </location>
</feature>
<evidence type="ECO:0000256" key="5">
    <source>
        <dbReference type="ARBA" id="ARBA00023002"/>
    </source>
</evidence>
<dbReference type="Pfam" id="PF02770">
    <property type="entry name" value="Acyl-CoA_dh_M"/>
    <property type="match status" value="1"/>
</dbReference>
<dbReference type="FunFam" id="2.40.110.10:FF:000011">
    <property type="entry name" value="Acyl-CoA dehydrogenase FadE34"/>
    <property type="match status" value="1"/>
</dbReference>
<reference evidence="11 12" key="1">
    <citation type="submission" date="2016-04" db="EMBL/GenBank/DDBJ databases">
        <title>Draft Genome Sequences of Staphylococcus capitis Strain H36, S. capitis Strain H65, S. cohnii Strain H62, S. hominis Strain H69, Mycobacterium iranicum Strain H39, Plantibacter sp. Strain H53, Pseudomonas oryzihabitans Strain H72, and Microbacterium sp. Strain H83, isolated from residential settings.</title>
        <authorList>
            <person name="Lymperopoulou D."/>
            <person name="Adams R.I."/>
            <person name="Lindow S."/>
            <person name="Coil D.A."/>
            <person name="Jospin G."/>
            <person name="Eisen J.A."/>
        </authorList>
    </citation>
    <scope>NUCLEOTIDE SEQUENCE [LARGE SCALE GENOMIC DNA]</scope>
    <source>
        <strain evidence="11 12">H39</strain>
    </source>
</reference>
<dbReference type="SUPFAM" id="SSF47203">
    <property type="entry name" value="Acyl-CoA dehydrogenase C-terminal domain-like"/>
    <property type="match status" value="1"/>
</dbReference>
<dbReference type="OrthoDB" id="5167280at2"/>
<evidence type="ECO:0000259" key="9">
    <source>
        <dbReference type="Pfam" id="PF02770"/>
    </source>
</evidence>
<keyword evidence="5 6" id="KW-0560">Oxidoreductase</keyword>
<protein>
    <submittedName>
        <fullName evidence="11">Acyl-CoA dehydrogenase</fullName>
    </submittedName>
</protein>
<keyword evidence="3 6" id="KW-0285">Flavoprotein</keyword>
<evidence type="ECO:0000256" key="4">
    <source>
        <dbReference type="ARBA" id="ARBA00022827"/>
    </source>
</evidence>
<gene>
    <name evidence="11" type="ORF">A4X20_06505</name>
</gene>
<evidence type="ECO:0000313" key="12">
    <source>
        <dbReference type="Proteomes" id="UP000078396"/>
    </source>
</evidence>
<dbReference type="InterPro" id="IPR046373">
    <property type="entry name" value="Acyl-CoA_Oxase/DH_mid-dom_sf"/>
</dbReference>
<dbReference type="EMBL" id="LWCS01000032">
    <property type="protein sequence ID" value="OAN36834.1"/>
    <property type="molecule type" value="Genomic_DNA"/>
</dbReference>
<dbReference type="SUPFAM" id="SSF56645">
    <property type="entry name" value="Acyl-CoA dehydrogenase NM domain-like"/>
    <property type="match status" value="1"/>
</dbReference>
<evidence type="ECO:0000259" key="10">
    <source>
        <dbReference type="Pfam" id="PF02771"/>
    </source>
</evidence>
<proteinExistence type="inferred from homology"/>
<dbReference type="InterPro" id="IPR037069">
    <property type="entry name" value="AcylCoA_DH/ox_N_sf"/>
</dbReference>
<dbReference type="InterPro" id="IPR013786">
    <property type="entry name" value="AcylCoA_DH/ox_N"/>
</dbReference>
<dbReference type="Gene3D" id="2.40.110.10">
    <property type="entry name" value="Butyryl-CoA Dehydrogenase, subunit A, domain 2"/>
    <property type="match status" value="1"/>
</dbReference>
<evidence type="ECO:0000256" key="1">
    <source>
        <dbReference type="ARBA" id="ARBA00001974"/>
    </source>
</evidence>
<dbReference type="GO" id="GO:0050660">
    <property type="term" value="F:flavin adenine dinucleotide binding"/>
    <property type="evidence" value="ECO:0007669"/>
    <property type="project" value="InterPro"/>
</dbReference>
<comment type="similarity">
    <text evidence="2 6">Belongs to the acyl-CoA dehydrogenase family.</text>
</comment>
<evidence type="ECO:0000259" key="8">
    <source>
        <dbReference type="Pfam" id="PF00441"/>
    </source>
</evidence>
<dbReference type="Proteomes" id="UP000078396">
    <property type="component" value="Unassembled WGS sequence"/>
</dbReference>
<evidence type="ECO:0000256" key="2">
    <source>
        <dbReference type="ARBA" id="ARBA00009347"/>
    </source>
</evidence>
<dbReference type="GO" id="GO:0016627">
    <property type="term" value="F:oxidoreductase activity, acting on the CH-CH group of donors"/>
    <property type="evidence" value="ECO:0007669"/>
    <property type="project" value="InterPro"/>
</dbReference>
<dbReference type="InterPro" id="IPR036250">
    <property type="entry name" value="AcylCo_DH-like_C"/>
</dbReference>
<feature type="region of interest" description="Disordered" evidence="7">
    <location>
        <begin position="396"/>
        <end position="415"/>
    </location>
</feature>
<feature type="domain" description="Acyl-CoA dehydrogenase/oxidase C-terminal" evidence="8">
    <location>
        <begin position="239"/>
        <end position="395"/>
    </location>
</feature>
<dbReference type="InterPro" id="IPR052161">
    <property type="entry name" value="Mycobact_Acyl-CoA_DH"/>
</dbReference>
<organism evidence="11 12">
    <name type="scientific">Mycolicibacterium iranicum</name>
    <name type="common">Mycobacterium iranicum</name>
    <dbReference type="NCBI Taxonomy" id="912594"/>
    <lineage>
        <taxon>Bacteria</taxon>
        <taxon>Bacillati</taxon>
        <taxon>Actinomycetota</taxon>
        <taxon>Actinomycetes</taxon>
        <taxon>Mycobacteriales</taxon>
        <taxon>Mycobacteriaceae</taxon>
        <taxon>Mycolicibacterium</taxon>
    </lineage>
</organism>
<dbReference type="Gene3D" id="1.20.140.10">
    <property type="entry name" value="Butyryl-CoA Dehydrogenase, subunit A, domain 3"/>
    <property type="match status" value="1"/>
</dbReference>
<sequence>MTRLPITDTTSAADAVAIVEQWVAAEVPASWREAAAQGAQALRAARTRDDYSRWYPVFAESGLVVPTWRPEHGGLDVGNETARAIERVLAPLRLTRLNPLGLNNAAAALFSHGTEEQRLRFLPPIVRNEEKWCQLFSEPGAGSDLASLATKAVRDGDEWVVSGQKVWTTWADEADFGILLARTDPDQPKHKGITYFLLNMHQPGVEVRPLRQITGEREFNEVFLDGARVPDAHRVGELNDGWRVSASTLSSERQMVSGSGSGGMGRLGGSSAERLITLAQDTGRWSDPVIRAKVMRLWAQEQIRGWTNARVRAALSAGQSPGAASSIGKVHQATLNQQIQDLMVDLMGTSGLAWPAEGDLDALPREVQGWMRSLANSTEGGTTDINKNILGERVLGLPREPDPWKGKPWRDIPRS</sequence>
<feature type="compositionally biased region" description="Basic and acidic residues" evidence="7">
    <location>
        <begin position="399"/>
        <end position="415"/>
    </location>
</feature>
<dbReference type="InterPro" id="IPR006091">
    <property type="entry name" value="Acyl-CoA_Oxase/DH_mid-dom"/>
</dbReference>
<dbReference type="Pfam" id="PF00441">
    <property type="entry name" value="Acyl-CoA_dh_1"/>
    <property type="match status" value="1"/>
</dbReference>
<dbReference type="Gene3D" id="1.10.540.10">
    <property type="entry name" value="Acyl-CoA dehydrogenase/oxidase, N-terminal domain"/>
    <property type="match status" value="1"/>
</dbReference>
<evidence type="ECO:0000256" key="7">
    <source>
        <dbReference type="SAM" id="MobiDB-lite"/>
    </source>
</evidence>
<feature type="domain" description="Acyl-CoA dehydrogenase/oxidase N-terminal" evidence="10">
    <location>
        <begin position="49"/>
        <end position="129"/>
    </location>
</feature>
<dbReference type="RefSeq" id="WP_064283038.1">
    <property type="nucleotide sequence ID" value="NZ_LWCS01000032.1"/>
</dbReference>
<dbReference type="STRING" id="912594.AWC12_18590"/>
<dbReference type="InterPro" id="IPR009100">
    <property type="entry name" value="AcylCoA_DH/oxidase_NM_dom_sf"/>
</dbReference>
<evidence type="ECO:0000256" key="6">
    <source>
        <dbReference type="RuleBase" id="RU362125"/>
    </source>
</evidence>
<dbReference type="PANTHER" id="PTHR43292">
    <property type="entry name" value="ACYL-COA DEHYDROGENASE"/>
    <property type="match status" value="1"/>
</dbReference>
<evidence type="ECO:0000313" key="11">
    <source>
        <dbReference type="EMBL" id="OAN36834.1"/>
    </source>
</evidence>
<accession>A0A178LSJ9</accession>
<dbReference type="AlphaFoldDB" id="A0A178LSJ9"/>
<dbReference type="GO" id="GO:0005886">
    <property type="term" value="C:plasma membrane"/>
    <property type="evidence" value="ECO:0007669"/>
    <property type="project" value="TreeGrafter"/>
</dbReference>
<comment type="cofactor">
    <cofactor evidence="1 6">
        <name>FAD</name>
        <dbReference type="ChEBI" id="CHEBI:57692"/>
    </cofactor>
</comment>
<dbReference type="PANTHER" id="PTHR43292:SF4">
    <property type="entry name" value="ACYL-COA DEHYDROGENASE FADE34"/>
    <property type="match status" value="1"/>
</dbReference>
<dbReference type="InterPro" id="IPR009075">
    <property type="entry name" value="AcylCo_DH/oxidase_C"/>
</dbReference>
<comment type="caution">
    <text evidence="11">The sequence shown here is derived from an EMBL/GenBank/DDBJ whole genome shotgun (WGS) entry which is preliminary data.</text>
</comment>